<organism evidence="1">
    <name type="scientific">uncultured Caudovirales phage</name>
    <dbReference type="NCBI Taxonomy" id="2100421"/>
    <lineage>
        <taxon>Viruses</taxon>
        <taxon>Duplodnaviria</taxon>
        <taxon>Heunggongvirae</taxon>
        <taxon>Uroviricota</taxon>
        <taxon>Caudoviricetes</taxon>
        <taxon>Peduoviridae</taxon>
        <taxon>Maltschvirus</taxon>
        <taxon>Maltschvirus maltsch</taxon>
    </lineage>
</organism>
<reference evidence="1" key="1">
    <citation type="submission" date="2020-04" db="EMBL/GenBank/DDBJ databases">
        <authorList>
            <person name="Chiriac C."/>
            <person name="Salcher M."/>
            <person name="Ghai R."/>
            <person name="Kavagutti S V."/>
        </authorList>
    </citation>
    <scope>NUCLEOTIDE SEQUENCE</scope>
</reference>
<proteinExistence type="predicted"/>
<sequence length="163" mass="18651">MKVTELYPEGVQHVVHKMRAKDKAEVYSTQWSDDPWEFGNSILRVGGGGFILHTDDGEPVVCCGAMPMWNGVWSIWMFATDRFDEISLSTHRFAKKVFFPHLDETGWHRLECRSLATHDVAHRWLELLGATKECEVSNYGKAGESFYLYCWTKPSSSTQSTQV</sequence>
<accession>A0A6J5MTC8</accession>
<protein>
    <submittedName>
        <fullName evidence="1">Uncharacterized protein</fullName>
    </submittedName>
</protein>
<evidence type="ECO:0000313" key="1">
    <source>
        <dbReference type="EMBL" id="CAB4150028.1"/>
    </source>
</evidence>
<gene>
    <name evidence="1" type="ORF">UFOVP549_28</name>
</gene>
<dbReference type="EMBL" id="LR796534">
    <property type="protein sequence ID" value="CAB4150028.1"/>
    <property type="molecule type" value="Genomic_DNA"/>
</dbReference>
<name>A0A6J5MTC8_9CAUD</name>